<sequence>MNEQTQSLEAIQDIRRLMNRSSRFLSLSGLSGIAAGIWALVGAFVAARLLAPYHGRLLNTYQVREVEALIWSLLLLAGGVFALALASAFFFTWRRARRRGLPIWDRTARQLTTNILIPLITGGLVILWLLQLRLPVLVAPVCLIFYGLALVNASKYTVNDIRYLGVLEILLGLINTQYLGYGLYFWALGFGLLHIVYGFIMWWKNERSDKEA</sequence>
<feature type="transmembrane region" description="Helical" evidence="1">
    <location>
        <begin position="111"/>
        <end position="130"/>
    </location>
</feature>
<evidence type="ECO:0000256" key="1">
    <source>
        <dbReference type="SAM" id="Phobius"/>
    </source>
</evidence>
<dbReference type="EMBL" id="SKFH01000006">
    <property type="protein sequence ID" value="TCZ73526.1"/>
    <property type="molecule type" value="Genomic_DNA"/>
</dbReference>
<feature type="transmembrane region" description="Helical" evidence="1">
    <location>
        <begin position="24"/>
        <end position="49"/>
    </location>
</feature>
<keyword evidence="1" id="KW-0812">Transmembrane</keyword>
<gene>
    <name evidence="2" type="ORF">E0486_06070</name>
</gene>
<keyword evidence="3" id="KW-1185">Reference proteome</keyword>
<evidence type="ECO:0000313" key="2">
    <source>
        <dbReference type="EMBL" id="TCZ73526.1"/>
    </source>
</evidence>
<accession>A0A4R4E249</accession>
<keyword evidence="1" id="KW-0472">Membrane</keyword>
<evidence type="ECO:0000313" key="3">
    <source>
        <dbReference type="Proteomes" id="UP000295164"/>
    </source>
</evidence>
<feature type="transmembrane region" description="Helical" evidence="1">
    <location>
        <begin position="69"/>
        <end position="91"/>
    </location>
</feature>
<keyword evidence="1" id="KW-1133">Transmembrane helix</keyword>
<feature type="transmembrane region" description="Helical" evidence="1">
    <location>
        <begin position="184"/>
        <end position="203"/>
    </location>
</feature>
<reference evidence="2 3" key="1">
    <citation type="submission" date="2019-03" db="EMBL/GenBank/DDBJ databases">
        <authorList>
            <person name="Kim M.K.M."/>
        </authorList>
    </citation>
    <scope>NUCLEOTIDE SEQUENCE [LARGE SCALE GENOMIC DNA]</scope>
    <source>
        <strain evidence="2 3">17J68-15</strain>
    </source>
</reference>
<proteinExistence type="predicted"/>
<comment type="caution">
    <text evidence="2">The sequence shown here is derived from an EMBL/GenBank/DDBJ whole genome shotgun (WGS) entry which is preliminary data.</text>
</comment>
<dbReference type="RefSeq" id="WP_131851254.1">
    <property type="nucleotide sequence ID" value="NZ_SKFH01000006.1"/>
</dbReference>
<feature type="transmembrane region" description="Helical" evidence="1">
    <location>
        <begin position="136"/>
        <end position="154"/>
    </location>
</feature>
<dbReference type="AlphaFoldDB" id="A0A4R4E249"/>
<name>A0A4R4E249_9BACT</name>
<dbReference type="Proteomes" id="UP000295164">
    <property type="component" value="Unassembled WGS sequence"/>
</dbReference>
<dbReference type="OrthoDB" id="1120881at2"/>
<organism evidence="2 3">
    <name type="scientific">Flaviaesturariibacter aridisoli</name>
    <dbReference type="NCBI Taxonomy" id="2545761"/>
    <lineage>
        <taxon>Bacteria</taxon>
        <taxon>Pseudomonadati</taxon>
        <taxon>Bacteroidota</taxon>
        <taxon>Chitinophagia</taxon>
        <taxon>Chitinophagales</taxon>
        <taxon>Chitinophagaceae</taxon>
        <taxon>Flaviaestuariibacter</taxon>
    </lineage>
</organism>
<protein>
    <submittedName>
        <fullName evidence="2">Uncharacterized protein</fullName>
    </submittedName>
</protein>